<reference evidence="2 3" key="1">
    <citation type="submission" date="2020-08" db="EMBL/GenBank/DDBJ databases">
        <title>Genomic Encyclopedia of Type Strains, Phase IV (KMG-IV): sequencing the most valuable type-strain genomes for metagenomic binning, comparative biology and taxonomic classification.</title>
        <authorList>
            <person name="Goeker M."/>
        </authorList>
    </citation>
    <scope>NUCLEOTIDE SEQUENCE [LARGE SCALE GENOMIC DNA]</scope>
    <source>
        <strain evidence="2 3">DSM 23562</strain>
    </source>
</reference>
<dbReference type="InterPro" id="IPR053140">
    <property type="entry name" value="GDSL_Rv0518-like"/>
</dbReference>
<evidence type="ECO:0000313" key="3">
    <source>
        <dbReference type="Proteomes" id="UP000520814"/>
    </source>
</evidence>
<evidence type="ECO:0000313" key="2">
    <source>
        <dbReference type="EMBL" id="MBB6052746.1"/>
    </source>
</evidence>
<feature type="domain" description="SGNH hydrolase-type esterase" evidence="1">
    <location>
        <begin position="180"/>
        <end position="363"/>
    </location>
</feature>
<dbReference type="Pfam" id="PF13472">
    <property type="entry name" value="Lipase_GDSL_2"/>
    <property type="match status" value="1"/>
</dbReference>
<dbReference type="InterPro" id="IPR013830">
    <property type="entry name" value="SGNH_hydro"/>
</dbReference>
<dbReference type="SUPFAM" id="SSF52266">
    <property type="entry name" value="SGNH hydrolase"/>
    <property type="match status" value="1"/>
</dbReference>
<protein>
    <submittedName>
        <fullName evidence="2">Lysophospholipase L1-like esterase</fullName>
    </submittedName>
</protein>
<proteinExistence type="predicted"/>
<dbReference type="InterPro" id="IPR036514">
    <property type="entry name" value="SGNH_hydro_sf"/>
</dbReference>
<gene>
    <name evidence="2" type="ORF">HNQ39_004567</name>
</gene>
<sequence length="377" mass="40448">MSNHDNWVGAWMASPQLTEAGNLPPAPGFVDTTVRQIVRVTLTGRKLRVRLSNEFGSAPLTFTGVQVARALGESRIVAETNRALTFHGAPSVTVPPGTPVLSDVLDFPVAALSDLAITLHLRTNTTEITGHPGSRCTSYLQPGVALDAPELPNAAKVDHWYFLSGVEVLAEKNAAAMVTLGDSITDGRGSPTNGNGRWPDYLARRLQADKRTRNIAVLNAGIGGNCVIKGGIGPSALARFDRDVLAQPGVKWLILFEGINDLGTKSANATELIAAYEQLAARAQAHGIKVYGATILPCGSSFYFTPELERERQALNQWIRTTRTLDAFLDFDAALRDPQNPTQLSPAAESNDHLHPEKLGYKVLAESIPLGLFRSGG</sequence>
<comment type="caution">
    <text evidence="2">The sequence shown here is derived from an EMBL/GenBank/DDBJ whole genome shotgun (WGS) entry which is preliminary data.</text>
</comment>
<keyword evidence="3" id="KW-1185">Reference proteome</keyword>
<accession>A0A7W9SU72</accession>
<dbReference type="AlphaFoldDB" id="A0A7W9SU72"/>
<dbReference type="Proteomes" id="UP000520814">
    <property type="component" value="Unassembled WGS sequence"/>
</dbReference>
<organism evidence="2 3">
    <name type="scientific">Armatimonas rosea</name>
    <dbReference type="NCBI Taxonomy" id="685828"/>
    <lineage>
        <taxon>Bacteria</taxon>
        <taxon>Bacillati</taxon>
        <taxon>Armatimonadota</taxon>
        <taxon>Armatimonadia</taxon>
        <taxon>Armatimonadales</taxon>
        <taxon>Armatimonadaceae</taxon>
        <taxon>Armatimonas</taxon>
    </lineage>
</organism>
<dbReference type="PANTHER" id="PTHR43784">
    <property type="entry name" value="GDSL-LIKE LIPASE/ACYLHYDROLASE, PUTATIVE (AFU_ORTHOLOGUE AFUA_2G00820)-RELATED"/>
    <property type="match status" value="1"/>
</dbReference>
<dbReference type="CDD" id="cd01830">
    <property type="entry name" value="XynE_like"/>
    <property type="match status" value="1"/>
</dbReference>
<name>A0A7W9SU72_ARMRO</name>
<dbReference type="Gene3D" id="3.40.50.1110">
    <property type="entry name" value="SGNH hydrolase"/>
    <property type="match status" value="1"/>
</dbReference>
<dbReference type="PANTHER" id="PTHR43784:SF2">
    <property type="entry name" value="GDSL-LIKE LIPASE_ACYLHYDROLASE, PUTATIVE (AFU_ORTHOLOGUE AFUA_2G00820)-RELATED"/>
    <property type="match status" value="1"/>
</dbReference>
<dbReference type="EMBL" id="JACHGW010000004">
    <property type="protein sequence ID" value="MBB6052746.1"/>
    <property type="molecule type" value="Genomic_DNA"/>
</dbReference>
<dbReference type="RefSeq" id="WP_184202340.1">
    <property type="nucleotide sequence ID" value="NZ_JACHGW010000004.1"/>
</dbReference>
<evidence type="ECO:0000259" key="1">
    <source>
        <dbReference type="Pfam" id="PF13472"/>
    </source>
</evidence>